<proteinExistence type="predicted"/>
<dbReference type="EMBL" id="CADCTV010001010">
    <property type="protein sequence ID" value="CAA9373525.1"/>
    <property type="molecule type" value="Genomic_DNA"/>
</dbReference>
<accession>A0A6J4N3V8</accession>
<evidence type="ECO:0000313" key="2">
    <source>
        <dbReference type="EMBL" id="CAA9373525.1"/>
    </source>
</evidence>
<protein>
    <submittedName>
        <fullName evidence="2">Uncharacterized protein</fullName>
    </submittedName>
</protein>
<evidence type="ECO:0000256" key="1">
    <source>
        <dbReference type="SAM" id="MobiDB-lite"/>
    </source>
</evidence>
<sequence>MRRFLLALTLCAACQPDPAPTRAPERDARAALAQRLHDEGLIANPVVRDSMSAFAARSVRSGRGAAESAGSFLAWLDAWTARNPAEAARRDPSIDPRRATSPFRPPAVPDTVGRRMPARSR</sequence>
<feature type="compositionally biased region" description="Basic and acidic residues" evidence="1">
    <location>
        <begin position="87"/>
        <end position="98"/>
    </location>
</feature>
<dbReference type="AlphaFoldDB" id="A0A6J4N3V8"/>
<name>A0A6J4N3V8_9BACT</name>
<feature type="region of interest" description="Disordered" evidence="1">
    <location>
        <begin position="84"/>
        <end position="121"/>
    </location>
</feature>
<gene>
    <name evidence="2" type="ORF">AVDCRST_MAG89-4805</name>
</gene>
<reference evidence="2" key="1">
    <citation type="submission" date="2020-02" db="EMBL/GenBank/DDBJ databases">
        <authorList>
            <person name="Meier V. D."/>
        </authorList>
    </citation>
    <scope>NUCLEOTIDE SEQUENCE</scope>
    <source>
        <strain evidence="2">AVDCRST_MAG89</strain>
    </source>
</reference>
<organism evidence="2">
    <name type="scientific">uncultured Gemmatimonadota bacterium</name>
    <dbReference type="NCBI Taxonomy" id="203437"/>
    <lineage>
        <taxon>Bacteria</taxon>
        <taxon>Pseudomonadati</taxon>
        <taxon>Gemmatimonadota</taxon>
        <taxon>environmental samples</taxon>
    </lineage>
</organism>